<dbReference type="InterPro" id="IPR011883">
    <property type="entry name" value="PaaD-like"/>
</dbReference>
<sequence>MTVKLEQHIDPSLIPVLQEVYDPEIPVLSLMDMGVVRYAQLIDGKVKIKITPTYSGCPAMDVMADDIVAAFAEQDMEADVELVLSPAWTTDWITEKGKKALEKYGIAAPLEEKLDKAALLGNEKIVKCTNCGSTNTKMISQFGSTACKALFQCEDCQEPFDYFKCLK</sequence>
<evidence type="ECO:0000313" key="4">
    <source>
        <dbReference type="Proteomes" id="UP000292262"/>
    </source>
</evidence>
<gene>
    <name evidence="3" type="ORF">EV197_1103</name>
</gene>
<dbReference type="SUPFAM" id="SSF117916">
    <property type="entry name" value="Fe-S cluster assembly (FSCA) domain-like"/>
    <property type="match status" value="1"/>
</dbReference>
<dbReference type="PANTHER" id="PTHR42831:SF3">
    <property type="entry name" value="1,2-PHENYLACETYL-COA EPOXIDASE, SUBUNIT D-RELATED"/>
    <property type="match status" value="1"/>
</dbReference>
<reference evidence="3 4" key="1">
    <citation type="submission" date="2019-02" db="EMBL/GenBank/DDBJ databases">
        <title>Genomic Encyclopedia of Type Strains, Phase IV (KMG-IV): sequencing the most valuable type-strain genomes for metagenomic binning, comparative biology and taxonomic classification.</title>
        <authorList>
            <person name="Goeker M."/>
        </authorList>
    </citation>
    <scope>NUCLEOTIDE SEQUENCE [LARGE SCALE GENOMIC DNA]</scope>
    <source>
        <strain evidence="3 4">DSM 17196</strain>
    </source>
</reference>
<feature type="domain" description="MIP18 family-like" evidence="1">
    <location>
        <begin position="16"/>
        <end position="72"/>
    </location>
</feature>
<dbReference type="RefSeq" id="WP_130285688.1">
    <property type="nucleotide sequence ID" value="NZ_SGXE01000001.1"/>
</dbReference>
<dbReference type="InterPro" id="IPR052339">
    <property type="entry name" value="Fe-S_Maturation_MIP18"/>
</dbReference>
<evidence type="ECO:0000259" key="1">
    <source>
        <dbReference type="Pfam" id="PF01883"/>
    </source>
</evidence>
<dbReference type="Pfam" id="PF01883">
    <property type="entry name" value="FeS_assembly_P"/>
    <property type="match status" value="1"/>
</dbReference>
<dbReference type="InterPro" id="IPR002744">
    <property type="entry name" value="MIP18-like"/>
</dbReference>
<dbReference type="Gene3D" id="3.30.300.130">
    <property type="entry name" value="Fe-S cluster assembly (FSCA)"/>
    <property type="match status" value="1"/>
</dbReference>
<dbReference type="AlphaFoldDB" id="A0A4Q7PH68"/>
<dbReference type="Proteomes" id="UP000292262">
    <property type="component" value="Unassembled WGS sequence"/>
</dbReference>
<dbReference type="NCBIfam" id="TIGR02159">
    <property type="entry name" value="PA_CoA_Oxy4"/>
    <property type="match status" value="1"/>
</dbReference>
<proteinExistence type="predicted"/>
<feature type="domain" description="PaaD zinc beta ribbon" evidence="2">
    <location>
        <begin position="116"/>
        <end position="164"/>
    </location>
</feature>
<protein>
    <submittedName>
        <fullName evidence="3">Ring-1,2-phenylacetyl-CoA epoxidase subunit PaaD</fullName>
    </submittedName>
</protein>
<dbReference type="Pfam" id="PF23451">
    <property type="entry name" value="Zn_ribbon_PaaD"/>
    <property type="match status" value="1"/>
</dbReference>
<evidence type="ECO:0000313" key="3">
    <source>
        <dbReference type="EMBL" id="RZS99874.1"/>
    </source>
</evidence>
<organism evidence="3 4">
    <name type="scientific">Aquimarina brevivitae</name>
    <dbReference type="NCBI Taxonomy" id="323412"/>
    <lineage>
        <taxon>Bacteria</taxon>
        <taxon>Pseudomonadati</taxon>
        <taxon>Bacteroidota</taxon>
        <taxon>Flavobacteriia</taxon>
        <taxon>Flavobacteriales</taxon>
        <taxon>Flavobacteriaceae</taxon>
        <taxon>Aquimarina</taxon>
    </lineage>
</organism>
<accession>A0A4Q7PH68</accession>
<dbReference type="InterPro" id="IPR034904">
    <property type="entry name" value="FSCA_dom_sf"/>
</dbReference>
<dbReference type="PANTHER" id="PTHR42831">
    <property type="entry name" value="FE-S PROTEIN MATURATION AUXILIARY FACTOR YITW"/>
    <property type="match status" value="1"/>
</dbReference>
<dbReference type="EMBL" id="SGXE01000001">
    <property type="protein sequence ID" value="RZS99874.1"/>
    <property type="molecule type" value="Genomic_DNA"/>
</dbReference>
<dbReference type="OrthoDB" id="3684942at2"/>
<dbReference type="InterPro" id="IPR056572">
    <property type="entry name" value="Zn_ribbon_PaaD"/>
</dbReference>
<name>A0A4Q7PH68_9FLAO</name>
<comment type="caution">
    <text evidence="3">The sequence shown here is derived from an EMBL/GenBank/DDBJ whole genome shotgun (WGS) entry which is preliminary data.</text>
</comment>
<keyword evidence="4" id="KW-1185">Reference proteome</keyword>
<evidence type="ECO:0000259" key="2">
    <source>
        <dbReference type="Pfam" id="PF23451"/>
    </source>
</evidence>